<keyword evidence="5" id="KW-1185">Reference proteome</keyword>
<dbReference type="Proteomes" id="UP000198510">
    <property type="component" value="Unassembled WGS sequence"/>
</dbReference>
<reference evidence="4 5" key="1">
    <citation type="submission" date="2016-10" db="EMBL/GenBank/DDBJ databases">
        <authorList>
            <person name="de Groot N.N."/>
        </authorList>
    </citation>
    <scope>NUCLEOTIDE SEQUENCE [LARGE SCALE GENOMIC DNA]</scope>
    <source>
        <strain evidence="4 5">DSM 25186</strain>
    </source>
</reference>
<keyword evidence="1" id="KW-0732">Signal</keyword>
<dbReference type="Pfam" id="PF13205">
    <property type="entry name" value="Big_5"/>
    <property type="match status" value="2"/>
</dbReference>
<dbReference type="RefSeq" id="WP_089681791.1">
    <property type="nucleotide sequence ID" value="NZ_FNFO01000004.1"/>
</dbReference>
<evidence type="ECO:0000256" key="1">
    <source>
        <dbReference type="ARBA" id="ARBA00022729"/>
    </source>
</evidence>
<sequence length="679" mass="74778">MTLFTYPKPCFHSLRSSLLYAGRGGLLWLLLLAMLVGCKEEEEPPVAPGTLQLSAIRVGTRSLVLDVGAETTGAPTDQPVIIAFSSALNTQTVPTAVALAEGATPVEGTFAYLDNDRTVSFQPDSALQENTVYTLVVSEAIKGANGETFQGIAVQFRTEQGALTLESLFISERKVEGSARFVDVPLQPEIILNFSRPLNPAGLTPNLVYLNGPKVGASTLSLTNDNQTLTLTTSAPLDHLNRYQLVVTNQLKGEKGEAFAGFSRTFYTTKAAEPQFPLLSDDALLTLVQEKTFGYFWEFAHPASGMARERNTSGNTVTSGGSGFGLMALIVGIERGFITRQEGLDRFDQILTFLEGTDRFHGAWSHWIDGNSGRVQPFSTNDNGGDLVETAFLVQGLLTVRQYLDAADATEQALIDRINTLWQGVEWDWYTRGGQDVLYWHWSPDKEWAMNMPIAGYNEALIVYVLAAASPTHTIEKSVYTNGWARNGGIVNGKSFYDITLPVGYDYGGPLFFAHYSFLGLDPRNLSDPYADYWTQNVNHSRINHAYGVDNPQNFVSYSDSCWGLTASDNHQGYSAHSPTNDLGVITPTAALSSFPYTPDESMKAMKFFYYEVGDKLWGDYGFYDAFNVTEGWYGNSYLAIDQGPIPVMIENHRTGLLWDLFMSAPEVKNGLDKLGFSY</sequence>
<feature type="domain" description="SbsA Ig-like" evidence="3">
    <location>
        <begin position="69"/>
        <end position="158"/>
    </location>
</feature>
<gene>
    <name evidence="4" type="ORF">SAMN05421823_10419</name>
</gene>
<dbReference type="Gene3D" id="2.60.40.1220">
    <property type="match status" value="1"/>
</dbReference>
<dbReference type="Gene3D" id="1.50.10.140">
    <property type="match status" value="1"/>
</dbReference>
<protein>
    <recommendedName>
        <fullName evidence="6">Glycoamylase-like domain-containing protein</fullName>
    </recommendedName>
</protein>
<dbReference type="Pfam" id="PF10091">
    <property type="entry name" value="Glycoamylase"/>
    <property type="match status" value="1"/>
</dbReference>
<proteinExistence type="predicted"/>
<dbReference type="STRING" id="1075417.SAMN05421823_10419"/>
<evidence type="ECO:0000259" key="2">
    <source>
        <dbReference type="Pfam" id="PF10091"/>
    </source>
</evidence>
<evidence type="ECO:0008006" key="6">
    <source>
        <dbReference type="Google" id="ProtNLM"/>
    </source>
</evidence>
<name>A0A1G9G8B8_9BACT</name>
<evidence type="ECO:0000313" key="5">
    <source>
        <dbReference type="Proteomes" id="UP000198510"/>
    </source>
</evidence>
<dbReference type="EMBL" id="FNFO01000004">
    <property type="protein sequence ID" value="SDK96896.1"/>
    <property type="molecule type" value="Genomic_DNA"/>
</dbReference>
<evidence type="ECO:0000259" key="3">
    <source>
        <dbReference type="Pfam" id="PF13205"/>
    </source>
</evidence>
<accession>A0A1G9G8B8</accession>
<feature type="domain" description="Glycoamylase-like" evidence="2">
    <location>
        <begin position="453"/>
        <end position="665"/>
    </location>
</feature>
<evidence type="ECO:0000313" key="4">
    <source>
        <dbReference type="EMBL" id="SDK96896.1"/>
    </source>
</evidence>
<dbReference type="AlphaFoldDB" id="A0A1G9G8B8"/>
<dbReference type="InterPro" id="IPR032812">
    <property type="entry name" value="SbsA_Ig"/>
</dbReference>
<organism evidence="4 5">
    <name type="scientific">Catalinimonas alkaloidigena</name>
    <dbReference type="NCBI Taxonomy" id="1075417"/>
    <lineage>
        <taxon>Bacteria</taxon>
        <taxon>Pseudomonadati</taxon>
        <taxon>Bacteroidota</taxon>
        <taxon>Cytophagia</taxon>
        <taxon>Cytophagales</taxon>
        <taxon>Catalimonadaceae</taxon>
        <taxon>Catalinimonas</taxon>
    </lineage>
</organism>
<feature type="domain" description="SbsA Ig-like" evidence="3">
    <location>
        <begin position="182"/>
        <end position="263"/>
    </location>
</feature>
<dbReference type="InterPro" id="IPR019282">
    <property type="entry name" value="Glycoamylase-like_cons_dom"/>
</dbReference>
<dbReference type="OrthoDB" id="5937621at2"/>
<dbReference type="Gene3D" id="2.60.40.3710">
    <property type="match status" value="1"/>
</dbReference>
<dbReference type="InterPro" id="IPR014755">
    <property type="entry name" value="Cu-Rt/internalin_Ig-like"/>
</dbReference>